<dbReference type="Proteomes" id="UP000612893">
    <property type="component" value="Unassembled WGS sequence"/>
</dbReference>
<dbReference type="SUPFAM" id="SSF52172">
    <property type="entry name" value="CheY-like"/>
    <property type="match status" value="1"/>
</dbReference>
<sequence length="216" mass="23566">MIKVLIADDQALIRDGFRMILELDGEIEVVGEAADGASALEEAERTRPDLVLMDIRMPGIDGLEATRRLMARSDPPKVLVLTTYDADVNVLEAMQSGASGFLLKDLRKGQLVRAVRQAAAGDLVIDPAITRRLIDRFVDRDRSKAVARAALSLLTPREAEVLRLIATGLSNAELAEQLSLSESTVKTHVARVLDKLDLRDRVQAVILAYESGLLDA</sequence>
<evidence type="ECO:0000256" key="4">
    <source>
        <dbReference type="ARBA" id="ARBA00023163"/>
    </source>
</evidence>
<keyword evidence="1 5" id="KW-0597">Phosphoprotein</keyword>
<dbReference type="SMART" id="SM00448">
    <property type="entry name" value="REC"/>
    <property type="match status" value="1"/>
</dbReference>
<feature type="domain" description="Response regulatory" evidence="7">
    <location>
        <begin position="3"/>
        <end position="119"/>
    </location>
</feature>
<dbReference type="InterPro" id="IPR011006">
    <property type="entry name" value="CheY-like_superfamily"/>
</dbReference>
<gene>
    <name evidence="8" type="ORF">JF922_02600</name>
</gene>
<evidence type="ECO:0000259" key="7">
    <source>
        <dbReference type="PROSITE" id="PS50110"/>
    </source>
</evidence>
<dbReference type="PROSITE" id="PS50110">
    <property type="entry name" value="RESPONSE_REGULATORY"/>
    <property type="match status" value="1"/>
</dbReference>
<dbReference type="CDD" id="cd06170">
    <property type="entry name" value="LuxR_C_like"/>
    <property type="match status" value="1"/>
</dbReference>
<dbReference type="InterPro" id="IPR000792">
    <property type="entry name" value="Tscrpt_reg_LuxR_C"/>
</dbReference>
<keyword evidence="9" id="KW-1185">Reference proteome</keyword>
<comment type="caution">
    <text evidence="8">The sequence shown here is derived from an EMBL/GenBank/DDBJ whole genome shotgun (WGS) entry which is preliminary data.</text>
</comment>
<evidence type="ECO:0000256" key="3">
    <source>
        <dbReference type="ARBA" id="ARBA00023125"/>
    </source>
</evidence>
<dbReference type="SMART" id="SM00421">
    <property type="entry name" value="HTH_LUXR"/>
    <property type="match status" value="1"/>
</dbReference>
<evidence type="ECO:0000313" key="8">
    <source>
        <dbReference type="EMBL" id="MBJ7596963.1"/>
    </source>
</evidence>
<dbReference type="CDD" id="cd17535">
    <property type="entry name" value="REC_NarL-like"/>
    <property type="match status" value="1"/>
</dbReference>
<dbReference type="InterPro" id="IPR039420">
    <property type="entry name" value="WalR-like"/>
</dbReference>
<protein>
    <submittedName>
        <fullName evidence="8">Response regulator transcription factor</fullName>
    </submittedName>
</protein>
<dbReference type="AlphaFoldDB" id="A0A934K7C2"/>
<dbReference type="SUPFAM" id="SSF46894">
    <property type="entry name" value="C-terminal effector domain of the bipartite response regulators"/>
    <property type="match status" value="1"/>
</dbReference>
<evidence type="ECO:0000313" key="9">
    <source>
        <dbReference type="Proteomes" id="UP000612893"/>
    </source>
</evidence>
<dbReference type="InterPro" id="IPR058245">
    <property type="entry name" value="NreC/VraR/RcsB-like_REC"/>
</dbReference>
<evidence type="ECO:0000259" key="6">
    <source>
        <dbReference type="PROSITE" id="PS50043"/>
    </source>
</evidence>
<dbReference type="InterPro" id="IPR001789">
    <property type="entry name" value="Sig_transdc_resp-reg_receiver"/>
</dbReference>
<dbReference type="PANTHER" id="PTHR43214:SF24">
    <property type="entry name" value="TRANSCRIPTIONAL REGULATORY PROTEIN NARL-RELATED"/>
    <property type="match status" value="1"/>
</dbReference>
<keyword evidence="3" id="KW-0238">DNA-binding</keyword>
<dbReference type="GO" id="GO:0003677">
    <property type="term" value="F:DNA binding"/>
    <property type="evidence" value="ECO:0007669"/>
    <property type="project" value="UniProtKB-KW"/>
</dbReference>
<dbReference type="EMBL" id="JAEKNR010000031">
    <property type="protein sequence ID" value="MBJ7596963.1"/>
    <property type="molecule type" value="Genomic_DNA"/>
</dbReference>
<organism evidence="8 9">
    <name type="scientific">Candidatus Nephthysia bennettiae</name>
    <dbReference type="NCBI Taxonomy" id="3127016"/>
    <lineage>
        <taxon>Bacteria</taxon>
        <taxon>Bacillati</taxon>
        <taxon>Candidatus Dormiibacterota</taxon>
        <taxon>Candidatus Dormibacteria</taxon>
        <taxon>Candidatus Dormibacterales</taxon>
        <taxon>Candidatus Dormibacteraceae</taxon>
        <taxon>Candidatus Nephthysia</taxon>
    </lineage>
</organism>
<dbReference type="PANTHER" id="PTHR43214">
    <property type="entry name" value="TWO-COMPONENT RESPONSE REGULATOR"/>
    <property type="match status" value="1"/>
</dbReference>
<evidence type="ECO:0000256" key="2">
    <source>
        <dbReference type="ARBA" id="ARBA00023015"/>
    </source>
</evidence>
<name>A0A934K7C2_9BACT</name>
<dbReference type="PROSITE" id="PS50043">
    <property type="entry name" value="HTH_LUXR_2"/>
    <property type="match status" value="1"/>
</dbReference>
<proteinExistence type="predicted"/>
<dbReference type="InterPro" id="IPR016032">
    <property type="entry name" value="Sig_transdc_resp-reg_C-effctor"/>
</dbReference>
<dbReference type="PRINTS" id="PR00038">
    <property type="entry name" value="HTHLUXR"/>
</dbReference>
<dbReference type="Pfam" id="PF00196">
    <property type="entry name" value="GerE"/>
    <property type="match status" value="1"/>
</dbReference>
<feature type="modified residue" description="4-aspartylphosphate" evidence="5">
    <location>
        <position position="54"/>
    </location>
</feature>
<keyword evidence="4" id="KW-0804">Transcription</keyword>
<keyword evidence="2" id="KW-0805">Transcription regulation</keyword>
<reference evidence="8" key="1">
    <citation type="submission" date="2020-10" db="EMBL/GenBank/DDBJ databases">
        <title>Ca. Dormibacterota MAGs.</title>
        <authorList>
            <person name="Montgomery K."/>
        </authorList>
    </citation>
    <scope>NUCLEOTIDE SEQUENCE [LARGE SCALE GENOMIC DNA]</scope>
    <source>
        <strain evidence="8">SC8812_S17_10</strain>
    </source>
</reference>
<dbReference type="RefSeq" id="WP_338198819.1">
    <property type="nucleotide sequence ID" value="NZ_JAEKNR010000031.1"/>
</dbReference>
<feature type="domain" description="HTH luxR-type" evidence="6">
    <location>
        <begin position="147"/>
        <end position="212"/>
    </location>
</feature>
<evidence type="ECO:0000256" key="5">
    <source>
        <dbReference type="PROSITE-ProRule" id="PRU00169"/>
    </source>
</evidence>
<dbReference type="Gene3D" id="3.40.50.2300">
    <property type="match status" value="1"/>
</dbReference>
<accession>A0A934K7C2</accession>
<dbReference type="Pfam" id="PF00072">
    <property type="entry name" value="Response_reg"/>
    <property type="match status" value="1"/>
</dbReference>
<evidence type="ECO:0000256" key="1">
    <source>
        <dbReference type="ARBA" id="ARBA00022553"/>
    </source>
</evidence>